<proteinExistence type="predicted"/>
<accession>A0A1B9N800</accession>
<dbReference type="STRING" id="904291.A7J15_10790"/>
<protein>
    <submittedName>
        <fullName evidence="1">Uncharacterized protein</fullName>
    </submittedName>
</protein>
<gene>
    <name evidence="1" type="ORF">A7J15_10790</name>
</gene>
<name>A0A1B9N800_9MICO</name>
<dbReference type="InterPro" id="IPR008551">
    <property type="entry name" value="TANGO2"/>
</dbReference>
<evidence type="ECO:0000313" key="2">
    <source>
        <dbReference type="Proteomes" id="UP000093355"/>
    </source>
</evidence>
<dbReference type="EMBL" id="LXMD01000029">
    <property type="protein sequence ID" value="OCG72713.1"/>
    <property type="molecule type" value="Genomic_DNA"/>
</dbReference>
<dbReference type="RefSeq" id="WP_067027809.1">
    <property type="nucleotide sequence ID" value="NZ_CP038256.1"/>
</dbReference>
<comment type="caution">
    <text evidence="1">The sequence shown here is derived from an EMBL/GenBank/DDBJ whole genome shotgun (WGS) entry which is preliminary data.</text>
</comment>
<dbReference type="AlphaFoldDB" id="A0A1B9N800"/>
<reference evidence="1 2" key="1">
    <citation type="submission" date="2016-05" db="EMBL/GenBank/DDBJ databases">
        <authorList>
            <person name="Lavstsen T."/>
            <person name="Jespersen J.S."/>
        </authorList>
    </citation>
    <scope>NUCLEOTIDE SEQUENCE [LARGE SCALE GENOMIC DNA]</scope>
    <source>
        <strain evidence="1 2">YLB-01</strain>
    </source>
</reference>
<dbReference type="Pfam" id="PF05742">
    <property type="entry name" value="TANGO2"/>
    <property type="match status" value="1"/>
</dbReference>
<keyword evidence="2" id="KW-1185">Reference proteome</keyword>
<sequence length="237" mass="25621">MCTVVIRVPEGAGEPVRLLAVRDEDPARAWDPLGAWWPDRPGTIGVRDRLAGGAWLAARPADGRIAVIVNRAGEPAGERIESRGAIALEAVEGRGPDRPRTLGFHLVESDGAEVAVTTWDGERLQRRVLEPGTHMIAHDEPDDPQTARIAAWREAFAAASTDADPWWADWIDVLAESGRLDPGDDRAIIRDNRPHGYPTLSLLACVASIRPGAADVRYAALERPGVWNALTFRAAAG</sequence>
<dbReference type="OrthoDB" id="4380123at2"/>
<evidence type="ECO:0000313" key="1">
    <source>
        <dbReference type="EMBL" id="OCG72713.1"/>
    </source>
</evidence>
<dbReference type="Proteomes" id="UP000093355">
    <property type="component" value="Unassembled WGS sequence"/>
</dbReference>
<organism evidence="1 2">
    <name type="scientific">Microbacterium sediminis</name>
    <dbReference type="NCBI Taxonomy" id="904291"/>
    <lineage>
        <taxon>Bacteria</taxon>
        <taxon>Bacillati</taxon>
        <taxon>Actinomycetota</taxon>
        <taxon>Actinomycetes</taxon>
        <taxon>Micrococcales</taxon>
        <taxon>Microbacteriaceae</taxon>
        <taxon>Microbacterium</taxon>
    </lineage>
</organism>